<dbReference type="GO" id="GO:0030170">
    <property type="term" value="F:pyridoxal phosphate binding"/>
    <property type="evidence" value="ECO:0007669"/>
    <property type="project" value="InterPro"/>
</dbReference>
<dbReference type="EMBL" id="PNYB01000004">
    <property type="protein sequence ID" value="PMS26722.1"/>
    <property type="molecule type" value="Genomic_DNA"/>
</dbReference>
<dbReference type="CDD" id="cd00609">
    <property type="entry name" value="AAT_like"/>
    <property type="match status" value="1"/>
</dbReference>
<dbReference type="CDD" id="cd07377">
    <property type="entry name" value="WHTH_GntR"/>
    <property type="match status" value="1"/>
</dbReference>
<dbReference type="Gene3D" id="3.40.640.10">
    <property type="entry name" value="Type I PLP-dependent aspartate aminotransferase-like (Major domain)"/>
    <property type="match status" value="1"/>
</dbReference>
<dbReference type="AlphaFoldDB" id="A0A2N7WBD7"/>
<accession>A0A2N7WBD7</accession>
<dbReference type="InterPro" id="IPR000524">
    <property type="entry name" value="Tscrpt_reg_HTH_GntR"/>
</dbReference>
<dbReference type="RefSeq" id="WP_102609114.1">
    <property type="nucleotide sequence ID" value="NZ_CADIKD010000020.1"/>
</dbReference>
<evidence type="ECO:0000259" key="6">
    <source>
        <dbReference type="PROSITE" id="PS50949"/>
    </source>
</evidence>
<evidence type="ECO:0000256" key="5">
    <source>
        <dbReference type="ARBA" id="ARBA00023163"/>
    </source>
</evidence>
<keyword evidence="2" id="KW-0663">Pyridoxal phosphate</keyword>
<proteinExistence type="inferred from homology"/>
<sequence>MKIEIDRENGVPLTEQIVSAMEQWIRSREAHAGAKLPSIRQLALDCNISRFPVIEAYDRLVSLGYVESRHGSGFYVSGRVHAALDRCGASDPRRAEDESNYIMQQFNHPGDTLKLGSGFIPEAWRDMDGIAQAARHVARTDPGSLTDYATPLGNAALREHLQARIAPLGIRADASQILITCGASQAIDLIVRYMLRAGDTMFVEDPGYYNLFGLLKLHGINVVGIPRTASGPDIDVLQAELKRHRPRAVFVNTVFHNPTGTVVAPSVAFRLLQLAHEYDFTIVEDDIYADYQDDTTDRLATLDQLERVVYIGGLSKTLSSSLRIGFVAASRQIIKDLGDIKLLTSISGSPFAEAVALAMLERGAYRKFLERLRRRVSDALGATTRSLEAHGWQLFAPPVGGKFIWARVPHIDDPQQLIDCAATCEVTIAPGSYFRPHGEPSPWIRINAAYAQDRRAQAFFERAPRIESIGNTADMREDALSSIG</sequence>
<keyword evidence="8" id="KW-1185">Reference proteome</keyword>
<dbReference type="GO" id="GO:0003700">
    <property type="term" value="F:DNA-binding transcription factor activity"/>
    <property type="evidence" value="ECO:0007669"/>
    <property type="project" value="InterPro"/>
</dbReference>
<dbReference type="PANTHER" id="PTHR46577">
    <property type="entry name" value="HTH-TYPE TRANSCRIPTIONAL REGULATORY PROTEIN GABR"/>
    <property type="match status" value="1"/>
</dbReference>
<dbReference type="GO" id="GO:0003677">
    <property type="term" value="F:DNA binding"/>
    <property type="evidence" value="ECO:0007669"/>
    <property type="project" value="UniProtKB-KW"/>
</dbReference>
<dbReference type="InterPro" id="IPR004839">
    <property type="entry name" value="Aminotransferase_I/II_large"/>
</dbReference>
<comment type="caution">
    <text evidence="7">The sequence shown here is derived from an EMBL/GenBank/DDBJ whole genome shotgun (WGS) entry which is preliminary data.</text>
</comment>
<dbReference type="InterPro" id="IPR015421">
    <property type="entry name" value="PyrdxlP-dep_Trfase_major"/>
</dbReference>
<dbReference type="InterPro" id="IPR015424">
    <property type="entry name" value="PyrdxlP-dep_Trfase"/>
</dbReference>
<dbReference type="PROSITE" id="PS50949">
    <property type="entry name" value="HTH_GNTR"/>
    <property type="match status" value="1"/>
</dbReference>
<reference evidence="7 8" key="1">
    <citation type="submission" date="2018-01" db="EMBL/GenBank/DDBJ databases">
        <title>Whole genome analyses suggest that Burkholderia sensu lato contains two further novel genera in the rhizoxinica-symbiotica group Mycetohabitans gen. nov., and Trinickia gen. nov.: implications for the evolution of diazotrophy and nodulation in the Burkholderiaceae.</title>
        <authorList>
            <person name="Estrada-de los Santos P."/>
            <person name="Palmer M."/>
            <person name="Chavez-Ramirez B."/>
            <person name="Beukes C."/>
            <person name="Steenkamp E.T."/>
            <person name="Hirsch A.M."/>
            <person name="Manyaka P."/>
            <person name="Maluk M."/>
            <person name="Lafos M."/>
            <person name="Crook M."/>
            <person name="Gross E."/>
            <person name="Simon M.F."/>
            <person name="Bueno dos Reis Junior F."/>
            <person name="Poole P.S."/>
            <person name="Venter S.N."/>
            <person name="James E.K."/>
        </authorList>
    </citation>
    <scope>NUCLEOTIDE SEQUENCE [LARGE SCALE GENOMIC DNA]</scope>
    <source>
        <strain evidence="7 8">GP25-8</strain>
    </source>
</reference>
<evidence type="ECO:0000256" key="4">
    <source>
        <dbReference type="ARBA" id="ARBA00023125"/>
    </source>
</evidence>
<feature type="domain" description="HTH gntR-type" evidence="6">
    <location>
        <begin position="11"/>
        <end position="79"/>
    </location>
</feature>
<dbReference type="SUPFAM" id="SSF53383">
    <property type="entry name" value="PLP-dependent transferases"/>
    <property type="match status" value="1"/>
</dbReference>
<organism evidence="7 8">
    <name type="scientific">Trinickia soli</name>
    <dbReference type="NCBI Taxonomy" id="380675"/>
    <lineage>
        <taxon>Bacteria</taxon>
        <taxon>Pseudomonadati</taxon>
        <taxon>Pseudomonadota</taxon>
        <taxon>Betaproteobacteria</taxon>
        <taxon>Burkholderiales</taxon>
        <taxon>Burkholderiaceae</taxon>
        <taxon>Trinickia</taxon>
    </lineage>
</organism>
<dbReference type="Pfam" id="PF00392">
    <property type="entry name" value="GntR"/>
    <property type="match status" value="1"/>
</dbReference>
<dbReference type="Gene3D" id="1.10.10.10">
    <property type="entry name" value="Winged helix-like DNA-binding domain superfamily/Winged helix DNA-binding domain"/>
    <property type="match status" value="1"/>
</dbReference>
<evidence type="ECO:0000313" key="7">
    <source>
        <dbReference type="EMBL" id="PMS26722.1"/>
    </source>
</evidence>
<keyword evidence="3" id="KW-0805">Transcription regulation</keyword>
<evidence type="ECO:0000256" key="3">
    <source>
        <dbReference type="ARBA" id="ARBA00023015"/>
    </source>
</evidence>
<keyword evidence="4" id="KW-0238">DNA-binding</keyword>
<name>A0A2N7WBD7_9BURK</name>
<evidence type="ECO:0000256" key="2">
    <source>
        <dbReference type="ARBA" id="ARBA00022898"/>
    </source>
</evidence>
<protein>
    <submittedName>
        <fullName evidence="7">GntR family transcriptional regulator</fullName>
    </submittedName>
</protein>
<comment type="similarity">
    <text evidence="1">In the C-terminal section; belongs to the class-I pyridoxal-phosphate-dependent aminotransferase family.</text>
</comment>
<dbReference type="SMART" id="SM00345">
    <property type="entry name" value="HTH_GNTR"/>
    <property type="match status" value="1"/>
</dbReference>
<dbReference type="SUPFAM" id="SSF46785">
    <property type="entry name" value="Winged helix' DNA-binding domain"/>
    <property type="match status" value="1"/>
</dbReference>
<dbReference type="InterPro" id="IPR036390">
    <property type="entry name" value="WH_DNA-bd_sf"/>
</dbReference>
<dbReference type="InterPro" id="IPR051446">
    <property type="entry name" value="HTH_trans_reg/aminotransferase"/>
</dbReference>
<evidence type="ECO:0000313" key="8">
    <source>
        <dbReference type="Proteomes" id="UP000235347"/>
    </source>
</evidence>
<dbReference type="PANTHER" id="PTHR46577:SF2">
    <property type="entry name" value="TRANSCRIPTIONAL REGULATORY PROTEIN"/>
    <property type="match status" value="1"/>
</dbReference>
<evidence type="ECO:0000256" key="1">
    <source>
        <dbReference type="ARBA" id="ARBA00005384"/>
    </source>
</evidence>
<dbReference type="Proteomes" id="UP000235347">
    <property type="component" value="Unassembled WGS sequence"/>
</dbReference>
<gene>
    <name evidence="7" type="ORF">C0Z19_05875</name>
</gene>
<keyword evidence="5" id="KW-0804">Transcription</keyword>
<dbReference type="Pfam" id="PF00155">
    <property type="entry name" value="Aminotran_1_2"/>
    <property type="match status" value="1"/>
</dbReference>
<dbReference type="InterPro" id="IPR036388">
    <property type="entry name" value="WH-like_DNA-bd_sf"/>
</dbReference>